<dbReference type="InterPro" id="IPR026951">
    <property type="entry name" value="PPIL2_U-box_dom"/>
</dbReference>
<dbReference type="Proteomes" id="UP000053664">
    <property type="component" value="Unassembled WGS sequence"/>
</dbReference>
<dbReference type="InterPro" id="IPR002130">
    <property type="entry name" value="Cyclophilin-type_PPIase_dom"/>
</dbReference>
<feature type="region of interest" description="Disordered" evidence="12">
    <location>
        <begin position="494"/>
        <end position="589"/>
    </location>
</feature>
<keyword evidence="7" id="KW-0808">Transferase</keyword>
<dbReference type="PANTHER" id="PTHR45625:SF1">
    <property type="entry name" value="RING-TYPE E3 UBIQUITIN-PROTEIN LIGASE PPIL2"/>
    <property type="match status" value="1"/>
</dbReference>
<dbReference type="PROSITE" id="PS00170">
    <property type="entry name" value="CSA_PPIASE_1"/>
    <property type="match status" value="1"/>
</dbReference>
<dbReference type="SUPFAM" id="SSF50891">
    <property type="entry name" value="Cyclophilin-like"/>
    <property type="match status" value="1"/>
</dbReference>
<comment type="catalytic activity">
    <reaction evidence="1">
        <text>S-ubiquitinyl-[E2 ubiquitin-conjugating enzyme]-L-cysteine + [acceptor protein]-L-lysine = [E2 ubiquitin-conjugating enzyme]-L-cysteine + N(6)-ubiquitinyl-[acceptor protein]-L-lysine.</text>
        <dbReference type="EC" id="2.3.2.27"/>
    </reaction>
</comment>
<comment type="function">
    <text evidence="3">May catalyze the cis-trans isomerization of proline imidic peptide bonds in oligopeptides thereby assisting the folding of proteins. May also function as a chaperone, playing a role in intracellular transport of proteins. May also have a protein ubiquitin ligase activity acting as an E3 ubiquitin protein ligase or as a ubiquitin-ubiquitin ligase promoting elongation of ubiquitin chains on proteins.</text>
</comment>
<dbReference type="Pfam" id="PF00160">
    <property type="entry name" value="Pro_isomerase"/>
    <property type="match status" value="1"/>
</dbReference>
<feature type="compositionally biased region" description="Gly residues" evidence="12">
    <location>
        <begin position="549"/>
        <end position="559"/>
    </location>
</feature>
<dbReference type="AlphaFoldDB" id="A0A061H646"/>
<evidence type="ECO:0000313" key="16">
    <source>
        <dbReference type="Proteomes" id="UP000053664"/>
    </source>
</evidence>
<comment type="similarity">
    <text evidence="6">Belongs to the cyclophilin-type PPIase family. PPIL2 subfamily.</text>
</comment>
<feature type="compositionally biased region" description="Low complexity" evidence="12">
    <location>
        <begin position="224"/>
        <end position="258"/>
    </location>
</feature>
<dbReference type="eggNOG" id="KOG0883">
    <property type="taxonomic scope" value="Eukaryota"/>
</dbReference>
<dbReference type="Gene3D" id="2.40.100.10">
    <property type="entry name" value="Cyclophilin-like"/>
    <property type="match status" value="1"/>
</dbReference>
<dbReference type="GeneID" id="19318509"/>
<evidence type="ECO:0000256" key="11">
    <source>
        <dbReference type="ARBA" id="ARBA00023242"/>
    </source>
</evidence>
<dbReference type="KEGG" id="pfp:PFL1_04405"/>
<dbReference type="GO" id="GO:0006457">
    <property type="term" value="P:protein folding"/>
    <property type="evidence" value="ECO:0007669"/>
    <property type="project" value="InterPro"/>
</dbReference>
<evidence type="ECO:0008006" key="17">
    <source>
        <dbReference type="Google" id="ProtNLM"/>
    </source>
</evidence>
<dbReference type="OrthoDB" id="407558at2759"/>
<dbReference type="GO" id="GO:0000209">
    <property type="term" value="P:protein polyubiquitination"/>
    <property type="evidence" value="ECO:0007669"/>
    <property type="project" value="TreeGrafter"/>
</dbReference>
<dbReference type="CDD" id="cd16663">
    <property type="entry name" value="RING-Ubox_PPIL2"/>
    <property type="match status" value="1"/>
</dbReference>
<evidence type="ECO:0000256" key="10">
    <source>
        <dbReference type="ARBA" id="ARBA00023235"/>
    </source>
</evidence>
<dbReference type="Gene3D" id="3.30.40.10">
    <property type="entry name" value="Zinc/RING finger domain, C3HC4 (zinc finger)"/>
    <property type="match status" value="1"/>
</dbReference>
<dbReference type="SUPFAM" id="SSF57850">
    <property type="entry name" value="RING/U-box"/>
    <property type="match status" value="1"/>
</dbReference>
<dbReference type="InterPro" id="IPR044666">
    <property type="entry name" value="Cyclophilin_A-like"/>
</dbReference>
<comment type="catalytic activity">
    <reaction evidence="2">
        <text>[protein]-peptidylproline (omega=180) = [protein]-peptidylproline (omega=0)</text>
        <dbReference type="Rhea" id="RHEA:16237"/>
        <dbReference type="Rhea" id="RHEA-COMP:10747"/>
        <dbReference type="Rhea" id="RHEA-COMP:10748"/>
        <dbReference type="ChEBI" id="CHEBI:83833"/>
        <dbReference type="ChEBI" id="CHEBI:83834"/>
        <dbReference type="EC" id="5.2.1.8"/>
    </reaction>
</comment>
<protein>
    <recommendedName>
        <fullName evidence="17">Peptidylprolyl isomerase</fullName>
    </recommendedName>
</protein>
<evidence type="ECO:0000256" key="6">
    <source>
        <dbReference type="ARBA" id="ARBA00007930"/>
    </source>
</evidence>
<feature type="domain" description="U-box" evidence="14">
    <location>
        <begin position="39"/>
        <end position="113"/>
    </location>
</feature>
<feature type="compositionally biased region" description="Basic and acidic residues" evidence="12">
    <location>
        <begin position="494"/>
        <end position="520"/>
    </location>
</feature>
<accession>A0A061H646</accession>
<keyword evidence="8" id="KW-0833">Ubl conjugation pathway</keyword>
<dbReference type="PANTHER" id="PTHR45625">
    <property type="entry name" value="PEPTIDYL-PROLYL CIS-TRANS ISOMERASE-RELATED"/>
    <property type="match status" value="1"/>
</dbReference>
<evidence type="ECO:0000256" key="8">
    <source>
        <dbReference type="ARBA" id="ARBA00022786"/>
    </source>
</evidence>
<evidence type="ECO:0000256" key="5">
    <source>
        <dbReference type="ARBA" id="ARBA00004906"/>
    </source>
</evidence>
<evidence type="ECO:0000259" key="14">
    <source>
        <dbReference type="PROSITE" id="PS51698"/>
    </source>
</evidence>
<gene>
    <name evidence="15" type="ORF">PFL1_04405</name>
</gene>
<dbReference type="RefSeq" id="XP_007880121.1">
    <property type="nucleotide sequence ID" value="XM_007881930.1"/>
</dbReference>
<evidence type="ECO:0000256" key="3">
    <source>
        <dbReference type="ARBA" id="ARBA00003697"/>
    </source>
</evidence>
<name>A0A061H646_9BASI</name>
<dbReference type="PROSITE" id="PS51698">
    <property type="entry name" value="U_BOX"/>
    <property type="match status" value="1"/>
</dbReference>
<keyword evidence="10" id="KW-0413">Isomerase</keyword>
<proteinExistence type="inferred from homology"/>
<evidence type="ECO:0000256" key="1">
    <source>
        <dbReference type="ARBA" id="ARBA00000900"/>
    </source>
</evidence>
<dbReference type="GO" id="GO:0003755">
    <property type="term" value="F:peptidyl-prolyl cis-trans isomerase activity"/>
    <property type="evidence" value="ECO:0007669"/>
    <property type="project" value="UniProtKB-KW"/>
</dbReference>
<keyword evidence="11" id="KW-0539">Nucleus</keyword>
<dbReference type="FunFam" id="3.30.40.10:FF:000079">
    <property type="entry name" value="Peptidyl-prolyl cis-trans isomerase 2"/>
    <property type="match status" value="1"/>
</dbReference>
<dbReference type="SMART" id="SM00504">
    <property type="entry name" value="Ubox"/>
    <property type="match status" value="1"/>
</dbReference>
<evidence type="ECO:0000256" key="2">
    <source>
        <dbReference type="ARBA" id="ARBA00000971"/>
    </source>
</evidence>
<evidence type="ECO:0000256" key="12">
    <source>
        <dbReference type="SAM" id="MobiDB-lite"/>
    </source>
</evidence>
<feature type="compositionally biased region" description="Polar residues" evidence="12">
    <location>
        <begin position="563"/>
        <end position="572"/>
    </location>
</feature>
<feature type="compositionally biased region" description="Low complexity" evidence="12">
    <location>
        <begin position="274"/>
        <end position="290"/>
    </location>
</feature>
<dbReference type="InterPro" id="IPR013083">
    <property type="entry name" value="Znf_RING/FYVE/PHD"/>
</dbReference>
<dbReference type="InterPro" id="IPR020892">
    <property type="entry name" value="Cyclophilin-type_PPIase_CS"/>
</dbReference>
<evidence type="ECO:0000256" key="4">
    <source>
        <dbReference type="ARBA" id="ARBA00004123"/>
    </source>
</evidence>
<feature type="domain" description="PPIase cyclophilin-type" evidence="13">
    <location>
        <begin position="327"/>
        <end position="479"/>
    </location>
</feature>
<dbReference type="FunFam" id="2.40.100.10:FF:000014">
    <property type="entry name" value="Peptidyl-prolyl cis-trans isomerase cyp65"/>
    <property type="match status" value="1"/>
</dbReference>
<evidence type="ECO:0000256" key="7">
    <source>
        <dbReference type="ARBA" id="ARBA00022679"/>
    </source>
</evidence>
<reference evidence="15 16" key="1">
    <citation type="journal article" date="2013" name="Plant Cell">
        <title>The transition from a phytopathogenic smut ancestor to an anamorphic biocontrol agent deciphered by comparative whole-genome analysis.</title>
        <authorList>
            <person name="Lefebvre F."/>
            <person name="Joly D.L."/>
            <person name="Labbe C."/>
            <person name="Teichmann B."/>
            <person name="Linning R."/>
            <person name="Belzile F."/>
            <person name="Bakkeren G."/>
            <person name="Belanger R.R."/>
        </authorList>
    </citation>
    <scope>NUCLEOTIDE SEQUENCE [LARGE SCALE GENOMIC DNA]</scope>
    <source>
        <strain evidence="15 16">PF-1</strain>
    </source>
</reference>
<keyword evidence="9" id="KW-0697">Rotamase</keyword>
<evidence type="ECO:0000313" key="15">
    <source>
        <dbReference type="EMBL" id="EPQ28078.1"/>
    </source>
</evidence>
<feature type="compositionally biased region" description="Low complexity" evidence="12">
    <location>
        <begin position="535"/>
        <end position="548"/>
    </location>
</feature>
<organism evidence="15 16">
    <name type="scientific">Pseudozyma flocculosa PF-1</name>
    <dbReference type="NCBI Taxonomy" id="1277687"/>
    <lineage>
        <taxon>Eukaryota</taxon>
        <taxon>Fungi</taxon>
        <taxon>Dikarya</taxon>
        <taxon>Basidiomycota</taxon>
        <taxon>Ustilaginomycotina</taxon>
        <taxon>Ustilaginomycetes</taxon>
        <taxon>Ustilaginales</taxon>
        <taxon>Ustilaginaceae</taxon>
        <taxon>Pseudozyma</taxon>
    </lineage>
</organism>
<dbReference type="EMBL" id="KE361636">
    <property type="protein sequence ID" value="EPQ28078.1"/>
    <property type="molecule type" value="Genomic_DNA"/>
</dbReference>
<feature type="region of interest" description="Disordered" evidence="12">
    <location>
        <begin position="221"/>
        <end position="291"/>
    </location>
</feature>
<dbReference type="PRINTS" id="PR00153">
    <property type="entry name" value="CSAPPISMRASE"/>
</dbReference>
<dbReference type="CDD" id="cd01923">
    <property type="entry name" value="cyclophilin_RING"/>
    <property type="match status" value="1"/>
</dbReference>
<comment type="pathway">
    <text evidence="5">Protein modification; protein ubiquitination.</text>
</comment>
<dbReference type="GO" id="GO:0071013">
    <property type="term" value="C:catalytic step 2 spliceosome"/>
    <property type="evidence" value="ECO:0007669"/>
    <property type="project" value="TreeGrafter"/>
</dbReference>
<dbReference type="HOGENOM" id="CLU_012062_7_0_1"/>
<evidence type="ECO:0000256" key="9">
    <source>
        <dbReference type="ARBA" id="ARBA00023110"/>
    </source>
</evidence>
<dbReference type="GO" id="GO:0061630">
    <property type="term" value="F:ubiquitin protein ligase activity"/>
    <property type="evidence" value="ECO:0007669"/>
    <property type="project" value="UniProtKB-EC"/>
</dbReference>
<dbReference type="PROSITE" id="PS50072">
    <property type="entry name" value="CSA_PPIASE_2"/>
    <property type="match status" value="1"/>
</dbReference>
<dbReference type="InterPro" id="IPR003613">
    <property type="entry name" value="Ubox_domain"/>
</dbReference>
<sequence>MGHGKSDRLYVTQAEHSGIYGQHGASTGKHQKQEGDNYQPLPFDCCAISLQPWSNPVCSKDDGTVFELTNVIPFIKKYRVNPATGQPLDLDHLVTLHFAKNERGRYHDPVSYKEYGEHTHIVALAPSGNVFSHDTVQQLNLKAKFMRDLLTDQPFTKADIITLQDPHNAEQKDVSKLHHVKKNLVVTEADRGIDTTEEVNLAATGSAGALLAKLRAQKNKEADASTSSSSSAPKAKSATAPAAASSLPQSTTAPPTTTGDTALSRTKGKQPYNATSASTGMTAASFTSTALTPRTRTERIVVDEEEHMFEQFRQRKSRADKAYVRLHTNFGPLNLELHCDRAPKTCYNFLELCRRGKYDDTAFHRNIPGFMIQGGDPTGTGSGGSSIWGRDFGDEYDYPSALKHTSRGTLSMANRGPGTNSSQFFLTYRATPHLDRKHTVFGRLVDGEGDKTLDALESVPTQKGTDRPLRTIRILETTITEDPFEKYKAQLERRLKREDPTSVEAVRREEKRRRRDEDRTTWLGTELAPKGGGTSSSSSSSAAAAARGNGNGIGGGGVGKYLATSSLSSRPTSGAPAAVAAPKGQPFEVGSGIVDKAKAKKGGGGGGFGDFSSW</sequence>
<dbReference type="InterPro" id="IPR029000">
    <property type="entry name" value="Cyclophilin-like_dom_sf"/>
</dbReference>
<comment type="subcellular location">
    <subcellularLocation>
        <location evidence="4">Nucleus</location>
    </subcellularLocation>
</comment>
<evidence type="ECO:0000259" key="13">
    <source>
        <dbReference type="PROSITE" id="PS50072"/>
    </source>
</evidence>